<sequence length="127" mass="14412">MILSVAIQETQNHRLMISQFMTFVYRSFAILVVSSCIYSVAFSQRLDSLALKDISISFSDQINDFIQLHPRSVLTFRPTTKTNSSIMLPSTTMDHTAPLFCRLEDKINAGNKIKCLFRLGSLSIFIN</sequence>
<comment type="caution">
    <text evidence="2">The sequence shown here is derived from an EMBL/GenBank/DDBJ whole genome shotgun (WGS) entry which is preliminary data.</text>
</comment>
<keyword evidence="1" id="KW-0472">Membrane</keyword>
<feature type="transmembrane region" description="Helical" evidence="1">
    <location>
        <begin position="23"/>
        <end position="42"/>
    </location>
</feature>
<keyword evidence="3" id="KW-1185">Reference proteome</keyword>
<keyword evidence="1" id="KW-0812">Transmembrane</keyword>
<dbReference type="Proteomes" id="UP000753961">
    <property type="component" value="Unassembled WGS sequence"/>
</dbReference>
<name>A0A953HSQ1_9BACT</name>
<dbReference type="AlphaFoldDB" id="A0A953HSQ1"/>
<proteinExistence type="predicted"/>
<evidence type="ECO:0000256" key="1">
    <source>
        <dbReference type="SAM" id="Phobius"/>
    </source>
</evidence>
<keyword evidence="1" id="KW-1133">Transmembrane helix</keyword>
<evidence type="ECO:0000313" key="2">
    <source>
        <dbReference type="EMBL" id="MBY5957213.1"/>
    </source>
</evidence>
<evidence type="ECO:0000313" key="3">
    <source>
        <dbReference type="Proteomes" id="UP000753961"/>
    </source>
</evidence>
<dbReference type="RefSeq" id="WP_222578735.1">
    <property type="nucleotide sequence ID" value="NZ_JAHVHU010000004.1"/>
</dbReference>
<organism evidence="2 3">
    <name type="scientific">Membranihabitans marinus</name>
    <dbReference type="NCBI Taxonomy" id="1227546"/>
    <lineage>
        <taxon>Bacteria</taxon>
        <taxon>Pseudomonadati</taxon>
        <taxon>Bacteroidota</taxon>
        <taxon>Saprospiria</taxon>
        <taxon>Saprospirales</taxon>
        <taxon>Saprospiraceae</taxon>
        <taxon>Membranihabitans</taxon>
    </lineage>
</organism>
<reference evidence="2" key="1">
    <citation type="submission" date="2021-06" db="EMBL/GenBank/DDBJ databases">
        <title>44 bacteria genomes isolated from Dapeng, Shenzhen.</title>
        <authorList>
            <person name="Zheng W."/>
            <person name="Yu S."/>
            <person name="Huang Y."/>
        </authorList>
    </citation>
    <scope>NUCLEOTIDE SEQUENCE</scope>
    <source>
        <strain evidence="2">DP5N28-2</strain>
    </source>
</reference>
<gene>
    <name evidence="2" type="ORF">KUV50_03635</name>
</gene>
<accession>A0A953HSQ1</accession>
<dbReference type="EMBL" id="JAHVHU010000004">
    <property type="protein sequence ID" value="MBY5957213.1"/>
    <property type="molecule type" value="Genomic_DNA"/>
</dbReference>
<protein>
    <submittedName>
        <fullName evidence="2">Uncharacterized protein</fullName>
    </submittedName>
</protein>